<evidence type="ECO:0000313" key="2">
    <source>
        <dbReference type="Proteomes" id="UP001150603"/>
    </source>
</evidence>
<keyword evidence="2" id="KW-1185">Reference proteome</keyword>
<reference evidence="1" key="1">
    <citation type="submission" date="2022-07" db="EMBL/GenBank/DDBJ databases">
        <title>Phylogenomic reconstructions and comparative analyses of Kickxellomycotina fungi.</title>
        <authorList>
            <person name="Reynolds N.K."/>
            <person name="Stajich J.E."/>
            <person name="Barry K."/>
            <person name="Grigoriev I.V."/>
            <person name="Crous P."/>
            <person name="Smith M.E."/>
        </authorList>
    </citation>
    <scope>NUCLEOTIDE SEQUENCE</scope>
    <source>
        <strain evidence="1">NRRL 5244</strain>
    </source>
</reference>
<dbReference type="EMBL" id="JANBPW010000502">
    <property type="protein sequence ID" value="KAJ1949260.1"/>
    <property type="molecule type" value="Genomic_DNA"/>
</dbReference>
<gene>
    <name evidence="1" type="ORF">FBU59_001219</name>
</gene>
<comment type="caution">
    <text evidence="1">The sequence shown here is derived from an EMBL/GenBank/DDBJ whole genome shotgun (WGS) entry which is preliminary data.</text>
</comment>
<organism evidence="1 2">
    <name type="scientific">Linderina macrospora</name>
    <dbReference type="NCBI Taxonomy" id="4868"/>
    <lineage>
        <taxon>Eukaryota</taxon>
        <taxon>Fungi</taxon>
        <taxon>Fungi incertae sedis</taxon>
        <taxon>Zoopagomycota</taxon>
        <taxon>Kickxellomycotina</taxon>
        <taxon>Kickxellomycetes</taxon>
        <taxon>Kickxellales</taxon>
        <taxon>Kickxellaceae</taxon>
        <taxon>Linderina</taxon>
    </lineage>
</organism>
<protein>
    <submittedName>
        <fullName evidence="1">Uncharacterized protein</fullName>
    </submittedName>
</protein>
<accession>A0ACC1JEL2</accession>
<name>A0ACC1JEL2_9FUNG</name>
<sequence length="182" mass="21175">MSRAIYLFRNIRTKQVLASMDKTLLSHEHLIAAQPLRPQTIRPDHWTPLAVLSGFNSDTALHTAFSMASMPGFPLRPPNKHEQEEYRLLKNKHKRLRDLDTTERQIAQLARTLVYMDETKSHVVPKEGEGKLRLFWQDREWIGKVEEAGLRFPEWIEHGDLDLKRGNMIMNKELRGKAPKSS</sequence>
<proteinExistence type="predicted"/>
<dbReference type="Proteomes" id="UP001150603">
    <property type="component" value="Unassembled WGS sequence"/>
</dbReference>
<evidence type="ECO:0000313" key="1">
    <source>
        <dbReference type="EMBL" id="KAJ1949260.1"/>
    </source>
</evidence>